<keyword evidence="1" id="KW-0472">Membrane</keyword>
<organism evidence="2">
    <name type="scientific">marine sediment metagenome</name>
    <dbReference type="NCBI Taxonomy" id="412755"/>
    <lineage>
        <taxon>unclassified sequences</taxon>
        <taxon>metagenomes</taxon>
        <taxon>ecological metagenomes</taxon>
    </lineage>
</organism>
<dbReference type="EMBL" id="BART01030901">
    <property type="protein sequence ID" value="GAH08516.1"/>
    <property type="molecule type" value="Genomic_DNA"/>
</dbReference>
<dbReference type="AlphaFoldDB" id="X1CJJ0"/>
<gene>
    <name evidence="2" type="ORF">S01H4_53813</name>
</gene>
<evidence type="ECO:0000313" key="2">
    <source>
        <dbReference type="EMBL" id="GAH08516.1"/>
    </source>
</evidence>
<reference evidence="2" key="1">
    <citation type="journal article" date="2014" name="Front. Microbiol.">
        <title>High frequency of phylogenetically diverse reductive dehalogenase-homologous genes in deep subseafloor sedimentary metagenomes.</title>
        <authorList>
            <person name="Kawai M."/>
            <person name="Futagami T."/>
            <person name="Toyoda A."/>
            <person name="Takaki Y."/>
            <person name="Nishi S."/>
            <person name="Hori S."/>
            <person name="Arai W."/>
            <person name="Tsubouchi T."/>
            <person name="Morono Y."/>
            <person name="Uchiyama I."/>
            <person name="Ito T."/>
            <person name="Fujiyama A."/>
            <person name="Inagaki F."/>
            <person name="Takami H."/>
        </authorList>
    </citation>
    <scope>NUCLEOTIDE SEQUENCE</scope>
    <source>
        <strain evidence="2">Expedition CK06-06</strain>
    </source>
</reference>
<sequence>MREFSRLEVVLVAAAFALVTLALWYLWLGPVWEALALPRLHHWIYGAVCVGVGIGLNSRTQHKRVSYFLVVVGAIWFVDD</sequence>
<evidence type="ECO:0000256" key="1">
    <source>
        <dbReference type="SAM" id="Phobius"/>
    </source>
</evidence>
<keyword evidence="1" id="KW-1133">Transmembrane helix</keyword>
<comment type="caution">
    <text evidence="2">The sequence shown here is derived from an EMBL/GenBank/DDBJ whole genome shotgun (WGS) entry which is preliminary data.</text>
</comment>
<feature type="transmembrane region" description="Helical" evidence="1">
    <location>
        <begin position="40"/>
        <end position="58"/>
    </location>
</feature>
<keyword evidence="1" id="KW-0812">Transmembrane</keyword>
<protein>
    <submittedName>
        <fullName evidence="2">Uncharacterized protein</fullName>
    </submittedName>
</protein>
<proteinExistence type="predicted"/>
<feature type="transmembrane region" description="Helical" evidence="1">
    <location>
        <begin position="7"/>
        <end position="28"/>
    </location>
</feature>
<feature type="non-terminal residue" evidence="2">
    <location>
        <position position="80"/>
    </location>
</feature>
<name>X1CJJ0_9ZZZZ</name>
<accession>X1CJJ0</accession>